<keyword evidence="8" id="KW-0808">Transferase</keyword>
<proteinExistence type="predicted"/>
<reference evidence="9" key="1">
    <citation type="journal article" date="2015" name="Genome Announc.">
        <title>Genome sequence of the AIDS-associated pathogen Penicillium marneffei (ATCC18224) and its near taxonomic relative Talaromyces stipitatus (ATCC10500).</title>
        <authorList>
            <person name="Nierman W.C."/>
            <person name="Fedorova-Abrams N.D."/>
            <person name="Andrianopoulos A."/>
        </authorList>
    </citation>
    <scope>NUCLEOTIDE SEQUENCE [LARGE SCALE GENOMIC DNA]</scope>
    <source>
        <strain evidence="9">ATCC 10500 / CBS 375.48 / QM 6759 / NRRL 1006</strain>
    </source>
</reference>
<dbReference type="FunFam" id="3.40.50.10810:FF:000039">
    <property type="entry name" value="DNA repair protein Rhp26/Rad26"/>
    <property type="match status" value="1"/>
</dbReference>
<dbReference type="GO" id="GO:0005524">
    <property type="term" value="F:ATP binding"/>
    <property type="evidence" value="ECO:0007669"/>
    <property type="project" value="InterPro"/>
</dbReference>
<feature type="region of interest" description="Disordered" evidence="5">
    <location>
        <begin position="1119"/>
        <end position="1138"/>
    </location>
</feature>
<dbReference type="EMBL" id="EQ962655">
    <property type="protein sequence ID" value="EED18684.1"/>
    <property type="molecule type" value="Genomic_DNA"/>
</dbReference>
<evidence type="ECO:0000256" key="5">
    <source>
        <dbReference type="SAM" id="MobiDB-lite"/>
    </source>
</evidence>
<dbReference type="eggNOG" id="KOG0387">
    <property type="taxonomic scope" value="Eukaryota"/>
</dbReference>
<feature type="compositionally biased region" description="Low complexity" evidence="5">
    <location>
        <begin position="1119"/>
        <end position="1129"/>
    </location>
</feature>
<feature type="compositionally biased region" description="Basic and acidic residues" evidence="5">
    <location>
        <begin position="952"/>
        <end position="962"/>
    </location>
</feature>
<dbReference type="PROSITE" id="PS51194">
    <property type="entry name" value="HELICASE_CTER"/>
    <property type="match status" value="1"/>
</dbReference>
<dbReference type="CDD" id="cd18793">
    <property type="entry name" value="SF2_C_SNF"/>
    <property type="match status" value="1"/>
</dbReference>
<feature type="coiled-coil region" evidence="4">
    <location>
        <begin position="217"/>
        <end position="244"/>
    </location>
</feature>
<dbReference type="InterPro" id="IPR014001">
    <property type="entry name" value="Helicase_ATP-bd"/>
</dbReference>
<dbReference type="InterPro" id="IPR000330">
    <property type="entry name" value="SNF2_N"/>
</dbReference>
<dbReference type="EC" id="2.7.11.1" evidence="8"/>
<evidence type="ECO:0000259" key="6">
    <source>
        <dbReference type="PROSITE" id="PS51192"/>
    </source>
</evidence>
<dbReference type="FunCoup" id="B8MAY3">
    <property type="interactions" value="657"/>
</dbReference>
<dbReference type="InterPro" id="IPR001650">
    <property type="entry name" value="Helicase_C-like"/>
</dbReference>
<keyword evidence="3" id="KW-0067">ATP-binding</keyword>
<dbReference type="SMART" id="SM00490">
    <property type="entry name" value="HELICc"/>
    <property type="match status" value="1"/>
</dbReference>
<evidence type="ECO:0000313" key="9">
    <source>
        <dbReference type="Proteomes" id="UP000001745"/>
    </source>
</evidence>
<keyword evidence="4" id="KW-0175">Coiled coil</keyword>
<evidence type="ECO:0000256" key="2">
    <source>
        <dbReference type="ARBA" id="ARBA00022801"/>
    </source>
</evidence>
<keyword evidence="9" id="KW-1185">Reference proteome</keyword>
<dbReference type="GO" id="GO:0005634">
    <property type="term" value="C:nucleus"/>
    <property type="evidence" value="ECO:0007669"/>
    <property type="project" value="TreeGrafter"/>
</dbReference>
<dbReference type="InParanoid" id="B8MAY3"/>
<dbReference type="InterPro" id="IPR049730">
    <property type="entry name" value="SNF2/RAD54-like_C"/>
</dbReference>
<keyword evidence="1" id="KW-0547">Nucleotide-binding</keyword>
<gene>
    <name evidence="8" type="ORF">TSTA_124130</name>
</gene>
<dbReference type="InterPro" id="IPR038718">
    <property type="entry name" value="SNF2-like_sf"/>
</dbReference>
<feature type="compositionally biased region" description="Acidic residues" evidence="5">
    <location>
        <begin position="298"/>
        <end position="310"/>
    </location>
</feature>
<evidence type="ECO:0000256" key="4">
    <source>
        <dbReference type="SAM" id="Coils"/>
    </source>
</evidence>
<sequence>MYRQRNNSIFKSHEEEMANVIDMSLLVRPRSAAGNLSSDFNTISAKLFDAMQSDFTNGLDPAADTSLVDETAKLRELEANVRNQEELERELGRQADQLLIEQADERDQKRIERTTREKLKLEDQILKLYHRLEQRIGPAQRVRTESDIAKAQEQLLSLENDLKEIQERIDNRHEEKNDIPSTESGRLPNESRREYLIRTGKITPFSKMGTGPKEGPLASLHDALIDAEDERDEAEALQDASRRATVSHRDLRLPGIDISDVSEITSEDISDSGRSRKKRRVTYDRRQGRAKRTKRADEEGEDDSYVESEDLSSSTDEFDPTPGEIREKQTGKRPDRDGMEDLRGLDDGNEDFYQARLKRWIRRRRAARKRAAESETKTEESEQPDRTTREGPEEEWFLPHPTVPDAEYDGGYRVPGDIFPVLFDYQKTGVQWLWELYQQQVGGIIGDEMGLGKTIQVISFLAGLHHSRLLNKPVIVVAPATVMKQWVTEFHRWWPPFRVSILHTSGSGMINVRSESNRENALTNEMWDPSRPYTMTKAQKTAKKIVQRVVEEGHVLVTTYSGLQTYAPVLIPVDWDCAILDEGHKIRNPNTSITIHCKELRTPHRLILSGTPMQNNLSELWSLFDFVFPMRLGTLVDFRNQFEFPIRQGGYANASNLQVQTAARCAETLKDAISPYLLQRFKVDVASDLPKKSEQVLFCKLSPLQRKAYEQFLNSQECNSIFAGRRQVLYGVDMLRKICNHPDLVTHKLFSTTTGYGDASKSGKMQVVKALLELWKDTGHKTLLFAQHRIMLNILEKFVNTLSGFNYRRMDGDTPIHRRQLLVDEFNNSPDIHVFLLTTKVGGLGVNLTGADRVIIYDPDWNPSTDMQARERAWRLGQKREVTIYRLMTAGTIEEKIYHRQIFKQFLTNKVLKDPKQRQTFEMSNLHDLFSLGEEGQTETSNMFKTEVTYQEKGETKEKKPGTEQAVSISDEKDIQKVEGIAAVEHFHEDVDEAEDKGEDNGAPRSEARLMETIFAQSGVHSALEHDRIINGKKIIAPDRTIIEAEAKRLAAEAAEKLRKAEQTARSVPVGTPTWTGQFGIAGRPPEGRPRSAFGGAASVARGAGAGPSSASILANLANRTSGTSSRTNSPRDSPVPGGRLDFLSMIRDYMIAQGGSAYTQMLIDHFNRFCTTPHRSAEFKETLKTVANLEKGGRNGRGRWTLRKEYAKQ</sequence>
<dbReference type="InterPro" id="IPR027417">
    <property type="entry name" value="P-loop_NTPase"/>
</dbReference>
<keyword evidence="2" id="KW-0378">Hydrolase</keyword>
<dbReference type="CDD" id="cd22254">
    <property type="entry name" value="CSB_WHD"/>
    <property type="match status" value="1"/>
</dbReference>
<dbReference type="STRING" id="441959.B8MAY3"/>
<dbReference type="CDD" id="cd18000">
    <property type="entry name" value="DEXHc_ERCC6"/>
    <property type="match status" value="1"/>
</dbReference>
<dbReference type="AlphaFoldDB" id="B8MAY3"/>
<evidence type="ECO:0000313" key="8">
    <source>
        <dbReference type="EMBL" id="EED18684.1"/>
    </source>
</evidence>
<dbReference type="RefSeq" id="XP_002482676.1">
    <property type="nucleotide sequence ID" value="XM_002482631.1"/>
</dbReference>
<dbReference type="InterPro" id="IPR050496">
    <property type="entry name" value="SNF2_RAD54_helicase_repair"/>
</dbReference>
<dbReference type="GO" id="GO:0006283">
    <property type="term" value="P:transcription-coupled nucleotide-excision repair"/>
    <property type="evidence" value="ECO:0007669"/>
    <property type="project" value="TreeGrafter"/>
</dbReference>
<dbReference type="Pfam" id="PF00271">
    <property type="entry name" value="Helicase_C"/>
    <property type="match status" value="1"/>
</dbReference>
<feature type="domain" description="Helicase ATP-binding" evidence="6">
    <location>
        <begin position="434"/>
        <end position="630"/>
    </location>
</feature>
<dbReference type="Gene3D" id="3.40.50.10810">
    <property type="entry name" value="Tandem AAA-ATPase domain"/>
    <property type="match status" value="1"/>
</dbReference>
<feature type="compositionally biased region" description="Basic and acidic residues" evidence="5">
    <location>
        <begin position="324"/>
        <end position="346"/>
    </location>
</feature>
<dbReference type="OrthoDB" id="413460at2759"/>
<dbReference type="GO" id="GO:0008094">
    <property type="term" value="F:ATP-dependent activity, acting on DNA"/>
    <property type="evidence" value="ECO:0007669"/>
    <property type="project" value="TreeGrafter"/>
</dbReference>
<feature type="region of interest" description="Disordered" evidence="5">
    <location>
        <begin position="952"/>
        <end position="971"/>
    </location>
</feature>
<protein>
    <submittedName>
        <fullName evidence="8">DNA repair protein Rhp26/Rad26, putative</fullName>
        <ecNumber evidence="8">2.7.11.1</ecNumber>
    </submittedName>
</protein>
<dbReference type="Gene3D" id="3.40.50.300">
    <property type="entry name" value="P-loop containing nucleotide triphosphate hydrolases"/>
    <property type="match status" value="1"/>
</dbReference>
<dbReference type="GeneID" id="8098364"/>
<dbReference type="SUPFAM" id="SSF52540">
    <property type="entry name" value="P-loop containing nucleoside triphosphate hydrolases"/>
    <property type="match status" value="2"/>
</dbReference>
<feature type="domain" description="Helicase C-terminal" evidence="7">
    <location>
        <begin position="766"/>
        <end position="924"/>
    </location>
</feature>
<dbReference type="PhylomeDB" id="B8MAY3"/>
<evidence type="ECO:0000256" key="1">
    <source>
        <dbReference type="ARBA" id="ARBA00022741"/>
    </source>
</evidence>
<dbReference type="PROSITE" id="PS51192">
    <property type="entry name" value="HELICASE_ATP_BIND_1"/>
    <property type="match status" value="1"/>
</dbReference>
<feature type="region of interest" description="Disordered" evidence="5">
    <location>
        <begin position="369"/>
        <end position="402"/>
    </location>
</feature>
<evidence type="ECO:0000256" key="3">
    <source>
        <dbReference type="ARBA" id="ARBA00022840"/>
    </source>
</evidence>
<dbReference type="PANTHER" id="PTHR45629:SF7">
    <property type="entry name" value="DNA EXCISION REPAIR PROTEIN ERCC-6-RELATED"/>
    <property type="match status" value="1"/>
</dbReference>
<organism evidence="8 9">
    <name type="scientific">Talaromyces stipitatus (strain ATCC 10500 / CBS 375.48 / QM 6759 / NRRL 1006)</name>
    <name type="common">Penicillium stipitatum</name>
    <dbReference type="NCBI Taxonomy" id="441959"/>
    <lineage>
        <taxon>Eukaryota</taxon>
        <taxon>Fungi</taxon>
        <taxon>Dikarya</taxon>
        <taxon>Ascomycota</taxon>
        <taxon>Pezizomycotina</taxon>
        <taxon>Eurotiomycetes</taxon>
        <taxon>Eurotiomycetidae</taxon>
        <taxon>Eurotiales</taxon>
        <taxon>Trichocomaceae</taxon>
        <taxon>Talaromyces</taxon>
        <taxon>Talaromyces sect. Talaromyces</taxon>
    </lineage>
</organism>
<dbReference type="Proteomes" id="UP000001745">
    <property type="component" value="Unassembled WGS sequence"/>
</dbReference>
<dbReference type="VEuPathDB" id="FungiDB:TSTA_124130"/>
<dbReference type="GO" id="GO:0016787">
    <property type="term" value="F:hydrolase activity"/>
    <property type="evidence" value="ECO:0007669"/>
    <property type="project" value="UniProtKB-KW"/>
</dbReference>
<feature type="coiled-coil region" evidence="4">
    <location>
        <begin position="67"/>
        <end position="175"/>
    </location>
</feature>
<dbReference type="PANTHER" id="PTHR45629">
    <property type="entry name" value="SNF2/RAD54 FAMILY MEMBER"/>
    <property type="match status" value="1"/>
</dbReference>
<feature type="compositionally biased region" description="Basic and acidic residues" evidence="5">
    <location>
        <begin position="370"/>
        <end position="391"/>
    </location>
</feature>
<dbReference type="OMA" id="PTWTGQF"/>
<dbReference type="Pfam" id="PF00176">
    <property type="entry name" value="SNF2-rel_dom"/>
    <property type="match status" value="1"/>
</dbReference>
<feature type="region of interest" description="Disordered" evidence="5">
    <location>
        <begin position="1063"/>
        <end position="1095"/>
    </location>
</feature>
<name>B8MAY3_TALSN</name>
<dbReference type="HOGENOM" id="CLU_000315_7_0_1"/>
<evidence type="ECO:0000259" key="7">
    <source>
        <dbReference type="PROSITE" id="PS51194"/>
    </source>
</evidence>
<accession>B8MAY3</accession>
<dbReference type="GO" id="GO:0004674">
    <property type="term" value="F:protein serine/threonine kinase activity"/>
    <property type="evidence" value="ECO:0007669"/>
    <property type="project" value="UniProtKB-EC"/>
</dbReference>
<feature type="region of interest" description="Disordered" evidence="5">
    <location>
        <begin position="265"/>
        <end position="347"/>
    </location>
</feature>
<dbReference type="SMART" id="SM00487">
    <property type="entry name" value="DEXDc"/>
    <property type="match status" value="1"/>
</dbReference>